<dbReference type="GO" id="GO:0003700">
    <property type="term" value="F:DNA-binding transcription factor activity"/>
    <property type="evidence" value="ECO:0007669"/>
    <property type="project" value="InterPro"/>
</dbReference>
<evidence type="ECO:0000313" key="6">
    <source>
        <dbReference type="EMBL" id="MCZ3844524.1"/>
    </source>
</evidence>
<dbReference type="RefSeq" id="WP_006586202.1">
    <property type="nucleotide sequence ID" value="NZ_CABMGH010000055.1"/>
</dbReference>
<name>A0AAP3GVX7_9LACO</name>
<dbReference type="Gene3D" id="3.40.190.290">
    <property type="match status" value="1"/>
</dbReference>
<dbReference type="PROSITE" id="PS50931">
    <property type="entry name" value="HTH_LYSR"/>
    <property type="match status" value="1"/>
</dbReference>
<reference evidence="6" key="1">
    <citation type="submission" date="2022-01" db="EMBL/GenBank/DDBJ databases">
        <title>VMRC isolate genome collection.</title>
        <authorList>
            <person name="France M."/>
            <person name="Rutt L."/>
            <person name="Humphrys M."/>
            <person name="Ravel J."/>
        </authorList>
    </citation>
    <scope>NUCLEOTIDE SEQUENCE</scope>
    <source>
        <strain evidence="6">C0127B5</strain>
    </source>
</reference>
<dbReference type="InterPro" id="IPR036388">
    <property type="entry name" value="WH-like_DNA-bd_sf"/>
</dbReference>
<dbReference type="FunFam" id="1.10.10.10:FF:000001">
    <property type="entry name" value="LysR family transcriptional regulator"/>
    <property type="match status" value="1"/>
</dbReference>
<dbReference type="SUPFAM" id="SSF53850">
    <property type="entry name" value="Periplasmic binding protein-like II"/>
    <property type="match status" value="1"/>
</dbReference>
<accession>A0AAP3GVX7</accession>
<evidence type="ECO:0000256" key="2">
    <source>
        <dbReference type="ARBA" id="ARBA00023015"/>
    </source>
</evidence>
<proteinExistence type="inferred from homology"/>
<dbReference type="Gene3D" id="1.10.10.10">
    <property type="entry name" value="Winged helix-like DNA-binding domain superfamily/Winged helix DNA-binding domain"/>
    <property type="match status" value="1"/>
</dbReference>
<dbReference type="InterPro" id="IPR050950">
    <property type="entry name" value="HTH-type_LysR_regulators"/>
</dbReference>
<keyword evidence="2" id="KW-0805">Transcription regulation</keyword>
<evidence type="ECO:0000259" key="5">
    <source>
        <dbReference type="PROSITE" id="PS50931"/>
    </source>
</evidence>
<comment type="caution">
    <text evidence="6">The sequence shown here is derived from an EMBL/GenBank/DDBJ whole genome shotgun (WGS) entry which is preliminary data.</text>
</comment>
<protein>
    <submittedName>
        <fullName evidence="6">LysR family transcriptional regulator</fullName>
    </submittedName>
</protein>
<dbReference type="EMBL" id="JAKHLF010000003">
    <property type="protein sequence ID" value="MCZ3844524.1"/>
    <property type="molecule type" value="Genomic_DNA"/>
</dbReference>
<dbReference type="PANTHER" id="PTHR30419">
    <property type="entry name" value="HTH-TYPE TRANSCRIPTIONAL REGULATOR YBHD"/>
    <property type="match status" value="1"/>
</dbReference>
<dbReference type="Pfam" id="PF03466">
    <property type="entry name" value="LysR_substrate"/>
    <property type="match status" value="1"/>
</dbReference>
<dbReference type="GO" id="GO:0005829">
    <property type="term" value="C:cytosol"/>
    <property type="evidence" value="ECO:0007669"/>
    <property type="project" value="TreeGrafter"/>
</dbReference>
<evidence type="ECO:0000256" key="3">
    <source>
        <dbReference type="ARBA" id="ARBA00023125"/>
    </source>
</evidence>
<dbReference type="PANTHER" id="PTHR30419:SF28">
    <property type="entry name" value="HTH-TYPE TRANSCRIPTIONAL REGULATOR BSDA"/>
    <property type="match status" value="1"/>
</dbReference>
<dbReference type="PRINTS" id="PR00039">
    <property type="entry name" value="HTHLYSR"/>
</dbReference>
<keyword evidence="3" id="KW-0238">DNA-binding</keyword>
<dbReference type="AlphaFoldDB" id="A0AAP3GVX7"/>
<evidence type="ECO:0000256" key="4">
    <source>
        <dbReference type="ARBA" id="ARBA00023163"/>
    </source>
</evidence>
<evidence type="ECO:0000256" key="1">
    <source>
        <dbReference type="ARBA" id="ARBA00009437"/>
    </source>
</evidence>
<organism evidence="6 7">
    <name type="scientific">Lactobacillus mulieris</name>
    <dbReference type="NCBI Taxonomy" id="2508708"/>
    <lineage>
        <taxon>Bacteria</taxon>
        <taxon>Bacillati</taxon>
        <taxon>Bacillota</taxon>
        <taxon>Bacilli</taxon>
        <taxon>Lactobacillales</taxon>
        <taxon>Lactobacillaceae</taxon>
        <taxon>Lactobacillus</taxon>
    </lineage>
</organism>
<gene>
    <name evidence="6" type="ORF">L2422_03160</name>
</gene>
<dbReference type="GO" id="GO:0003677">
    <property type="term" value="F:DNA binding"/>
    <property type="evidence" value="ECO:0007669"/>
    <property type="project" value="UniProtKB-KW"/>
</dbReference>
<dbReference type="InterPro" id="IPR005119">
    <property type="entry name" value="LysR_subst-bd"/>
</dbReference>
<dbReference type="Pfam" id="PF00126">
    <property type="entry name" value="HTH_1"/>
    <property type="match status" value="1"/>
</dbReference>
<dbReference type="InterPro" id="IPR000847">
    <property type="entry name" value="LysR_HTH_N"/>
</dbReference>
<evidence type="ECO:0000313" key="7">
    <source>
        <dbReference type="Proteomes" id="UP001213015"/>
    </source>
</evidence>
<dbReference type="InterPro" id="IPR036390">
    <property type="entry name" value="WH_DNA-bd_sf"/>
</dbReference>
<keyword evidence="4" id="KW-0804">Transcription</keyword>
<feature type="domain" description="HTH lysR-type" evidence="5">
    <location>
        <begin position="1"/>
        <end position="58"/>
    </location>
</feature>
<dbReference type="Proteomes" id="UP001213015">
    <property type="component" value="Unassembled WGS sequence"/>
</dbReference>
<dbReference type="SUPFAM" id="SSF46785">
    <property type="entry name" value="Winged helix' DNA-binding domain"/>
    <property type="match status" value="1"/>
</dbReference>
<comment type="similarity">
    <text evidence="1">Belongs to the LysR transcriptional regulatory family.</text>
</comment>
<dbReference type="GeneID" id="97458886"/>
<sequence length="306" mass="34563">MNLRHLEFFVELAHTEHMARAAESLGISQPSLSYAINSIEDELGVPLFEKEGRNIKLTNYGRIYLKHVEASLDALKKGNEYVAELHDINQGHIHLGFTYTMGQDLVPELVSTFKNNPTAKKITFSYSQDITDKLIEELLEEKLDLVFASKATTPALVAQVNQFHLVNQELLAAVPFNHPLAKKDEVTLSELAKYPMVLYQRNSGLGIFLKKIFDQANIKPKVAVEVQEDHSVLGFVRYNFGVAIVPHMSQLSSGIVKLLPIKDKAVVHPIYAITKANHFLPPVVQRFQSYAEKYCRNSFNEKNTMI</sequence>